<dbReference type="EMBL" id="HG996468">
    <property type="protein sequence ID" value="CAG1851674.1"/>
    <property type="molecule type" value="Genomic_DNA"/>
</dbReference>
<proteinExistence type="predicted"/>
<organism evidence="1">
    <name type="scientific">Musa acuminata subsp. malaccensis</name>
    <name type="common">Wild banana</name>
    <name type="synonym">Musa malaccensis</name>
    <dbReference type="NCBI Taxonomy" id="214687"/>
    <lineage>
        <taxon>Eukaryota</taxon>
        <taxon>Viridiplantae</taxon>
        <taxon>Streptophyta</taxon>
        <taxon>Embryophyta</taxon>
        <taxon>Tracheophyta</taxon>
        <taxon>Spermatophyta</taxon>
        <taxon>Magnoliopsida</taxon>
        <taxon>Liliopsida</taxon>
        <taxon>Zingiberales</taxon>
        <taxon>Musaceae</taxon>
        <taxon>Musa</taxon>
    </lineage>
</organism>
<accession>A0A8D7AJL9</accession>
<evidence type="ECO:0000313" key="1">
    <source>
        <dbReference type="EMBL" id="CAG1851674.1"/>
    </source>
</evidence>
<sequence>MLWVIVSVFLTVGIFFFVSFSWKSNFAGHAGLCFRC</sequence>
<reference evidence="1" key="1">
    <citation type="submission" date="2021-03" db="EMBL/GenBank/DDBJ databases">
        <authorList>
            <consortium name="Genoscope - CEA"/>
            <person name="William W."/>
        </authorList>
    </citation>
    <scope>NUCLEOTIDE SEQUENCE</scope>
    <source>
        <strain evidence="1">Doubled-haploid Pahang</strain>
    </source>
</reference>
<gene>
    <name evidence="1" type="ORF">GSMUA_188920.1</name>
</gene>
<name>A0A8D7AJL9_MUSAM</name>
<protein>
    <submittedName>
        <fullName evidence="1">(wild Malaysian banana) hypothetical protein</fullName>
    </submittedName>
</protein>
<feature type="non-terminal residue" evidence="1">
    <location>
        <position position="36"/>
    </location>
</feature>
<dbReference type="AlphaFoldDB" id="A0A8D7AJL9"/>